<sequence>MDPNAKVSLVTGAGRRIGRALALALGDTGCRVAVHYNQSEQDADETASLIKAMGNEAITFKADLEDPTQVEDLATQVNEQLGPIEIIVNNASVF</sequence>
<accession>A0A382P9D1</accession>
<dbReference type="Gene3D" id="3.40.50.720">
    <property type="entry name" value="NAD(P)-binding Rossmann-like Domain"/>
    <property type="match status" value="1"/>
</dbReference>
<evidence type="ECO:0008006" key="4">
    <source>
        <dbReference type="Google" id="ProtNLM"/>
    </source>
</evidence>
<evidence type="ECO:0000256" key="1">
    <source>
        <dbReference type="ARBA" id="ARBA00006484"/>
    </source>
</evidence>
<name>A0A382P9D1_9ZZZZ</name>
<evidence type="ECO:0000313" key="3">
    <source>
        <dbReference type="EMBL" id="SVC70024.1"/>
    </source>
</evidence>
<dbReference type="Pfam" id="PF00106">
    <property type="entry name" value="adh_short"/>
    <property type="match status" value="1"/>
</dbReference>
<dbReference type="GO" id="GO:0016491">
    <property type="term" value="F:oxidoreductase activity"/>
    <property type="evidence" value="ECO:0007669"/>
    <property type="project" value="UniProtKB-KW"/>
</dbReference>
<keyword evidence="2" id="KW-0560">Oxidoreductase</keyword>
<feature type="non-terminal residue" evidence="3">
    <location>
        <position position="94"/>
    </location>
</feature>
<dbReference type="EMBL" id="UINC01105804">
    <property type="protein sequence ID" value="SVC70024.1"/>
    <property type="molecule type" value="Genomic_DNA"/>
</dbReference>
<dbReference type="PANTHER" id="PTHR43639:SF1">
    <property type="entry name" value="SHORT-CHAIN DEHYDROGENASE_REDUCTASE FAMILY PROTEIN"/>
    <property type="match status" value="1"/>
</dbReference>
<comment type="similarity">
    <text evidence="1">Belongs to the short-chain dehydrogenases/reductases (SDR) family.</text>
</comment>
<reference evidence="3" key="1">
    <citation type="submission" date="2018-05" db="EMBL/GenBank/DDBJ databases">
        <authorList>
            <person name="Lanie J.A."/>
            <person name="Ng W.-L."/>
            <person name="Kazmierczak K.M."/>
            <person name="Andrzejewski T.M."/>
            <person name="Davidsen T.M."/>
            <person name="Wayne K.J."/>
            <person name="Tettelin H."/>
            <person name="Glass J.I."/>
            <person name="Rusch D."/>
            <person name="Podicherti R."/>
            <person name="Tsui H.-C.T."/>
            <person name="Winkler M.E."/>
        </authorList>
    </citation>
    <scope>NUCLEOTIDE SEQUENCE</scope>
</reference>
<organism evidence="3">
    <name type="scientific">marine metagenome</name>
    <dbReference type="NCBI Taxonomy" id="408172"/>
    <lineage>
        <taxon>unclassified sequences</taxon>
        <taxon>metagenomes</taxon>
        <taxon>ecological metagenomes</taxon>
    </lineage>
</organism>
<dbReference type="PRINTS" id="PR00081">
    <property type="entry name" value="GDHRDH"/>
</dbReference>
<dbReference type="AlphaFoldDB" id="A0A382P9D1"/>
<feature type="non-terminal residue" evidence="3">
    <location>
        <position position="1"/>
    </location>
</feature>
<gene>
    <name evidence="3" type="ORF">METZ01_LOCUS322878</name>
</gene>
<dbReference type="InterPro" id="IPR002347">
    <property type="entry name" value="SDR_fam"/>
</dbReference>
<dbReference type="PANTHER" id="PTHR43639">
    <property type="entry name" value="OXIDOREDUCTASE, SHORT-CHAIN DEHYDROGENASE/REDUCTASE FAMILY (AFU_ORTHOLOGUE AFUA_5G02870)"/>
    <property type="match status" value="1"/>
</dbReference>
<dbReference type="InterPro" id="IPR036291">
    <property type="entry name" value="NAD(P)-bd_dom_sf"/>
</dbReference>
<dbReference type="SUPFAM" id="SSF51735">
    <property type="entry name" value="NAD(P)-binding Rossmann-fold domains"/>
    <property type="match status" value="1"/>
</dbReference>
<evidence type="ECO:0000256" key="2">
    <source>
        <dbReference type="ARBA" id="ARBA00023002"/>
    </source>
</evidence>
<protein>
    <recommendedName>
        <fullName evidence="4">Short-chain dehydrogenase/reductase SDR</fullName>
    </recommendedName>
</protein>
<proteinExistence type="inferred from homology"/>